<reference evidence="6 7" key="1">
    <citation type="submission" date="2020-04" db="EMBL/GenBank/DDBJ databases">
        <title>Perkinsus olseni comparative genomics.</title>
        <authorList>
            <person name="Bogema D.R."/>
        </authorList>
    </citation>
    <scope>NUCLEOTIDE SEQUENCE [LARGE SCALE GENOMIC DNA]</scope>
    <source>
        <strain evidence="6">00978-12</strain>
    </source>
</reference>
<keyword evidence="5" id="KW-0131">Cell cycle</keyword>
<accession>A0A7J6P170</accession>
<evidence type="ECO:0000256" key="4">
    <source>
        <dbReference type="ARBA" id="ARBA00023242"/>
    </source>
</evidence>
<evidence type="ECO:0000256" key="1">
    <source>
        <dbReference type="ARBA" id="ARBA00004123"/>
    </source>
</evidence>
<comment type="caution">
    <text evidence="6">The sequence shown here is derived from an EMBL/GenBank/DDBJ whole genome shotgun (WGS) entry which is preliminary data.</text>
</comment>
<evidence type="ECO:0000256" key="5">
    <source>
        <dbReference type="ARBA" id="ARBA00023306"/>
    </source>
</evidence>
<dbReference type="GO" id="GO:0003682">
    <property type="term" value="F:chromatin binding"/>
    <property type="evidence" value="ECO:0007669"/>
    <property type="project" value="TreeGrafter"/>
</dbReference>
<comment type="subcellular location">
    <subcellularLocation>
        <location evidence="1">Nucleus</location>
    </subcellularLocation>
</comment>
<dbReference type="GO" id="GO:0031261">
    <property type="term" value="C:DNA replication preinitiation complex"/>
    <property type="evidence" value="ECO:0007669"/>
    <property type="project" value="TreeGrafter"/>
</dbReference>
<dbReference type="GO" id="GO:0003697">
    <property type="term" value="F:single-stranded DNA binding"/>
    <property type="evidence" value="ECO:0007669"/>
    <property type="project" value="TreeGrafter"/>
</dbReference>
<dbReference type="Proteomes" id="UP000541610">
    <property type="component" value="Unassembled WGS sequence"/>
</dbReference>
<organism evidence="6 7">
    <name type="scientific">Perkinsus olseni</name>
    <name type="common">Perkinsus atlanticus</name>
    <dbReference type="NCBI Taxonomy" id="32597"/>
    <lineage>
        <taxon>Eukaryota</taxon>
        <taxon>Sar</taxon>
        <taxon>Alveolata</taxon>
        <taxon>Perkinsozoa</taxon>
        <taxon>Perkinsea</taxon>
        <taxon>Perkinsida</taxon>
        <taxon>Perkinsidae</taxon>
        <taxon>Perkinsus</taxon>
    </lineage>
</organism>
<dbReference type="Pfam" id="PF02724">
    <property type="entry name" value="CDC45"/>
    <property type="match status" value="1"/>
</dbReference>
<name>A0A7J6P170_PEROL</name>
<dbReference type="GO" id="GO:0003688">
    <property type="term" value="F:DNA replication origin binding"/>
    <property type="evidence" value="ECO:0007669"/>
    <property type="project" value="TreeGrafter"/>
</dbReference>
<comment type="similarity">
    <text evidence="2">Belongs to the CDC45 family.</text>
</comment>
<evidence type="ECO:0000256" key="2">
    <source>
        <dbReference type="ARBA" id="ARBA00010727"/>
    </source>
</evidence>
<evidence type="ECO:0000256" key="3">
    <source>
        <dbReference type="ARBA" id="ARBA00022705"/>
    </source>
</evidence>
<dbReference type="PANTHER" id="PTHR10507">
    <property type="entry name" value="CDC45-RELATED PROTEIN"/>
    <property type="match status" value="1"/>
</dbReference>
<proteinExistence type="inferred from homology"/>
<dbReference type="InterPro" id="IPR003874">
    <property type="entry name" value="CDC45"/>
</dbReference>
<evidence type="ECO:0000313" key="6">
    <source>
        <dbReference type="EMBL" id="KAF4689476.1"/>
    </source>
</evidence>
<keyword evidence="4" id="KW-0539">Nucleus</keyword>
<dbReference type="GO" id="GO:1902977">
    <property type="term" value="P:mitotic DNA replication preinitiation complex assembly"/>
    <property type="evidence" value="ECO:0007669"/>
    <property type="project" value="TreeGrafter"/>
</dbReference>
<dbReference type="OrthoDB" id="10258882at2759"/>
<evidence type="ECO:0000313" key="7">
    <source>
        <dbReference type="Proteomes" id="UP000541610"/>
    </source>
</evidence>
<dbReference type="GO" id="GO:0000727">
    <property type="term" value="P:double-strand break repair via break-induced replication"/>
    <property type="evidence" value="ECO:0007669"/>
    <property type="project" value="TreeGrafter"/>
</dbReference>
<dbReference type="AlphaFoldDB" id="A0A7J6P170"/>
<gene>
    <name evidence="6" type="ORF">FOZ60_001600</name>
</gene>
<sequence length="293" mass="33479">MHTPYTYAVAGLHCASGKRDVLQYFAESGLQRDSYNQVYISIPLPVRLNLIEKLKKYGNCRGLFEMTHYDFLRRDNSAAIQDGVDNEENEGVRTSFQCRRAFFDALDIIQNNNRGGVRTALLRGLNMLRQVVAQWPSICSRQAKYIRDRKMYNTLCGENGSFRITVLHGVINSVIYSAGVLRRLALFVLQIIHHKCSSREAGRSPLPYIICCRIPSGNYLCVGVMPTSVSKGTRDRSGFATHFDDASTESGAMIEFRAFDISVVEVEGKDFEKWRSALYRQARRSRRPWQWAR</sequence>
<protein>
    <submittedName>
        <fullName evidence="6">Uncharacterized protein</fullName>
    </submittedName>
</protein>
<dbReference type="EMBL" id="JABANP010000123">
    <property type="protein sequence ID" value="KAF4689476.1"/>
    <property type="molecule type" value="Genomic_DNA"/>
</dbReference>
<dbReference type="GO" id="GO:0006270">
    <property type="term" value="P:DNA replication initiation"/>
    <property type="evidence" value="ECO:0007669"/>
    <property type="project" value="InterPro"/>
</dbReference>
<keyword evidence="3" id="KW-0235">DNA replication</keyword>
<dbReference type="PANTHER" id="PTHR10507:SF0">
    <property type="entry name" value="CELL DIVISION CONTROL PROTEIN 45 HOMOLOG"/>
    <property type="match status" value="1"/>
</dbReference>